<dbReference type="EMBL" id="HG994583">
    <property type="protein sequence ID" value="CAF2919391.1"/>
    <property type="molecule type" value="Genomic_DNA"/>
</dbReference>
<dbReference type="InterPro" id="IPR000889">
    <property type="entry name" value="Glutathione_peroxidase"/>
</dbReference>
<keyword evidence="2 4" id="KW-0575">Peroxidase</keyword>
<comment type="similarity">
    <text evidence="1 4">Belongs to the glutathione peroxidase family.</text>
</comment>
<evidence type="ECO:0000256" key="3">
    <source>
        <dbReference type="ARBA" id="ARBA00023002"/>
    </source>
</evidence>
<dbReference type="GO" id="GO:0004601">
    <property type="term" value="F:peroxidase activity"/>
    <property type="evidence" value="ECO:0007669"/>
    <property type="project" value="UniProtKB-KW"/>
</dbReference>
<evidence type="ECO:0000256" key="1">
    <source>
        <dbReference type="ARBA" id="ARBA00006926"/>
    </source>
</evidence>
<dbReference type="Proteomes" id="UP000675881">
    <property type="component" value="Chromosome 4"/>
</dbReference>
<dbReference type="Pfam" id="PF00255">
    <property type="entry name" value="GSHPx"/>
    <property type="match status" value="1"/>
</dbReference>
<dbReference type="InterPro" id="IPR036249">
    <property type="entry name" value="Thioredoxin-like_sf"/>
</dbReference>
<dbReference type="AlphaFoldDB" id="A0A7R8CSR8"/>
<dbReference type="PANTHER" id="PTHR11592">
    <property type="entry name" value="GLUTATHIONE PEROXIDASE"/>
    <property type="match status" value="1"/>
</dbReference>
<dbReference type="SUPFAM" id="SSF52833">
    <property type="entry name" value="Thioredoxin-like"/>
    <property type="match status" value="1"/>
</dbReference>
<name>A0A7R8CSR8_LEPSM</name>
<keyword evidence="6" id="KW-1185">Reference proteome</keyword>
<dbReference type="PANTHER" id="PTHR11592:SF78">
    <property type="entry name" value="GLUTATHIONE PEROXIDASE"/>
    <property type="match status" value="1"/>
</dbReference>
<dbReference type="PRINTS" id="PR01011">
    <property type="entry name" value="GLUTPROXDASE"/>
</dbReference>
<sequence length="194" mass="22538">MFLYIVPFFIGIEIVRGDFYSLETRFLLDGASSPSSFRTLFYGKAVLLVNSASECGYTDSHYRDLYRLQDILGDRYFRVIVYPCNDFGKQEPGSEKVIKDFIWWNYGDVPFLVGEKLSILDKETRHPIYQFIQDSTSSLPDWNFYKYLIDHNGKVIGTFPHYQSVSAIFDNVHKAVKEAKNAGKKDKSLFKDEF</sequence>
<dbReference type="PROSITE" id="PS51355">
    <property type="entry name" value="GLUTATHIONE_PEROXID_3"/>
    <property type="match status" value="1"/>
</dbReference>
<evidence type="ECO:0000256" key="4">
    <source>
        <dbReference type="RuleBase" id="RU000499"/>
    </source>
</evidence>
<gene>
    <name evidence="5" type="ORF">LSAA_8252</name>
</gene>
<proteinExistence type="inferred from homology"/>
<reference evidence="5" key="1">
    <citation type="submission" date="2021-02" db="EMBL/GenBank/DDBJ databases">
        <authorList>
            <person name="Bekaert M."/>
        </authorList>
    </citation>
    <scope>NUCLEOTIDE SEQUENCE</scope>
    <source>
        <strain evidence="5">IoA-00</strain>
    </source>
</reference>
<dbReference type="Gene3D" id="3.40.30.10">
    <property type="entry name" value="Glutaredoxin"/>
    <property type="match status" value="1"/>
</dbReference>
<organism evidence="5 6">
    <name type="scientific">Lepeophtheirus salmonis</name>
    <name type="common">Salmon louse</name>
    <name type="synonym">Caligus salmonis</name>
    <dbReference type="NCBI Taxonomy" id="72036"/>
    <lineage>
        <taxon>Eukaryota</taxon>
        <taxon>Metazoa</taxon>
        <taxon>Ecdysozoa</taxon>
        <taxon>Arthropoda</taxon>
        <taxon>Crustacea</taxon>
        <taxon>Multicrustacea</taxon>
        <taxon>Hexanauplia</taxon>
        <taxon>Copepoda</taxon>
        <taxon>Siphonostomatoida</taxon>
        <taxon>Caligidae</taxon>
        <taxon>Lepeophtheirus</taxon>
    </lineage>
</organism>
<dbReference type="OrthoDB" id="446890at2759"/>
<keyword evidence="3 4" id="KW-0560">Oxidoreductase</keyword>
<dbReference type="GO" id="GO:0006979">
    <property type="term" value="P:response to oxidative stress"/>
    <property type="evidence" value="ECO:0007669"/>
    <property type="project" value="InterPro"/>
</dbReference>
<protein>
    <recommendedName>
        <fullName evidence="4">Glutathione peroxidase</fullName>
    </recommendedName>
</protein>
<evidence type="ECO:0000256" key="2">
    <source>
        <dbReference type="ARBA" id="ARBA00022559"/>
    </source>
</evidence>
<evidence type="ECO:0000313" key="5">
    <source>
        <dbReference type="EMBL" id="CAF2919391.1"/>
    </source>
</evidence>
<evidence type="ECO:0000313" key="6">
    <source>
        <dbReference type="Proteomes" id="UP000675881"/>
    </source>
</evidence>
<accession>A0A7R8CSR8</accession>